<gene>
    <name evidence="3" type="ORF">JFY56_10925</name>
</gene>
<keyword evidence="3" id="KW-0966">Cell projection</keyword>
<evidence type="ECO:0000313" key="3">
    <source>
        <dbReference type="EMBL" id="MBO3275738.1"/>
    </source>
</evidence>
<proteinExistence type="predicted"/>
<dbReference type="EMBL" id="JAELYA010000003">
    <property type="protein sequence ID" value="MBO3275738.1"/>
    <property type="molecule type" value="Genomic_DNA"/>
</dbReference>
<keyword evidence="4" id="KW-1185">Reference proteome</keyword>
<dbReference type="InterPro" id="IPR021136">
    <property type="entry name" value="Flagellar_hook_control-like_C"/>
</dbReference>
<reference evidence="3 4" key="1">
    <citation type="submission" date="2020-12" db="EMBL/GenBank/DDBJ databases">
        <title>Pseudomonas schmalbachii sp. nov. isolated from millipede gut.</title>
        <authorList>
            <person name="Shelomi M."/>
        </authorList>
    </citation>
    <scope>NUCLEOTIDE SEQUENCE [LARGE SCALE GENOMIC DNA]</scope>
    <source>
        <strain evidence="3 4">Milli4</strain>
    </source>
</reference>
<dbReference type="InterPro" id="IPR038610">
    <property type="entry name" value="FliK-like_C_sf"/>
</dbReference>
<dbReference type="Gene3D" id="3.30.750.140">
    <property type="match status" value="1"/>
</dbReference>
<organism evidence="3 4">
    <name type="scientific">Pseudomonas schmalbachii</name>
    <dbReference type="NCBI Taxonomy" id="2816993"/>
    <lineage>
        <taxon>Bacteria</taxon>
        <taxon>Pseudomonadati</taxon>
        <taxon>Pseudomonadota</taxon>
        <taxon>Gammaproteobacteria</taxon>
        <taxon>Pseudomonadales</taxon>
        <taxon>Pseudomonadaceae</taxon>
        <taxon>Pseudomonas</taxon>
    </lineage>
</organism>
<feature type="region of interest" description="Disordered" evidence="1">
    <location>
        <begin position="487"/>
        <end position="510"/>
    </location>
</feature>
<evidence type="ECO:0000256" key="1">
    <source>
        <dbReference type="SAM" id="MobiDB-lite"/>
    </source>
</evidence>
<sequence length="510" mass="54364">MPSAIGATPPLPPSTSPRASQPSAELTLRLARSLGELLPPGQSAKAEVLAVKEAQVSFQLLLRLTLADGRQALATAESPRALPQGSSLNIAALSPTSLAATLLTSNSAPPLSEIDLEQVPAGTLLQGKVLSSEPLDEAEARQPAYRILLRVLNTPLAGRQLSLDSAHPLPIGSLLSAQVQASQMLRFMPLSSRLERLDLARQLASQQSRQAALPALFDALQGLKQGSDLPEGLRTAVDSLLAGLPDARQLSDPDGLAQALQRSGGFLEARLLQGLAAQGDFKANLLRLVAQLLPALGTATPALPGNGQPFAPEHALPALARSVFGVPGARAEEGGFPLPGRLILDPRDDGGLEALLKLASAALARLQTHQLSSLAQSETLPDGTLLNTWQMEIPLRQQRSLVPIQVRIQEEQRQKDREQKGEILWHLELAFDLDTLGPLQVQACLAQGALSSRIWAELDSTVRLIEGELGHLRQRLDDAGLTVNQLSCSQGKPPRSQRTAVEQHWVDENA</sequence>
<protein>
    <submittedName>
        <fullName evidence="3">Flagellar hook-length control protein FliK</fullName>
    </submittedName>
</protein>
<evidence type="ECO:0000313" key="4">
    <source>
        <dbReference type="Proteomes" id="UP000669060"/>
    </source>
</evidence>
<evidence type="ECO:0000259" key="2">
    <source>
        <dbReference type="Pfam" id="PF02120"/>
    </source>
</evidence>
<dbReference type="Pfam" id="PF02120">
    <property type="entry name" value="Flg_hook"/>
    <property type="match status" value="1"/>
</dbReference>
<keyword evidence="3" id="KW-0282">Flagellum</keyword>
<dbReference type="RefSeq" id="WP_208313677.1">
    <property type="nucleotide sequence ID" value="NZ_JAELYA010000003.1"/>
</dbReference>
<comment type="caution">
    <text evidence="3">The sequence shown here is derived from an EMBL/GenBank/DDBJ whole genome shotgun (WGS) entry which is preliminary data.</text>
</comment>
<feature type="compositionally biased region" description="Polar residues" evidence="1">
    <location>
        <begin position="487"/>
        <end position="500"/>
    </location>
</feature>
<name>A0ABS3TQV4_9PSED</name>
<feature type="domain" description="Flagellar hook-length control protein-like C-terminal" evidence="2">
    <location>
        <begin position="414"/>
        <end position="496"/>
    </location>
</feature>
<feature type="region of interest" description="Disordered" evidence="1">
    <location>
        <begin position="1"/>
        <end position="23"/>
    </location>
</feature>
<keyword evidence="3" id="KW-0969">Cilium</keyword>
<accession>A0ABS3TQV4</accession>
<dbReference type="Proteomes" id="UP000669060">
    <property type="component" value="Unassembled WGS sequence"/>
</dbReference>